<feature type="transmembrane region" description="Helical" evidence="1">
    <location>
        <begin position="68"/>
        <end position="89"/>
    </location>
</feature>
<reference evidence="2 3" key="1">
    <citation type="journal article" date="2004" name="Science">
        <title>The genome of the diatom Thalassiosira pseudonana: ecology, evolution, and metabolism.</title>
        <authorList>
            <person name="Armbrust E.V."/>
            <person name="Berges J.A."/>
            <person name="Bowler C."/>
            <person name="Green B.R."/>
            <person name="Martinez D."/>
            <person name="Putnam N.H."/>
            <person name="Zhou S."/>
            <person name="Allen A.E."/>
            <person name="Apt K.E."/>
            <person name="Bechner M."/>
            <person name="Brzezinski M.A."/>
            <person name="Chaal B.K."/>
            <person name="Chiovitti A."/>
            <person name="Davis A.K."/>
            <person name="Demarest M.S."/>
            <person name="Detter J.C."/>
            <person name="Glavina T."/>
            <person name="Goodstein D."/>
            <person name="Hadi M.Z."/>
            <person name="Hellsten U."/>
            <person name="Hildebrand M."/>
            <person name="Jenkins B.D."/>
            <person name="Jurka J."/>
            <person name="Kapitonov V.V."/>
            <person name="Kroger N."/>
            <person name="Lau W.W."/>
            <person name="Lane T.W."/>
            <person name="Larimer F.W."/>
            <person name="Lippmeier J.C."/>
            <person name="Lucas S."/>
            <person name="Medina M."/>
            <person name="Montsant A."/>
            <person name="Obornik M."/>
            <person name="Parker M.S."/>
            <person name="Palenik B."/>
            <person name="Pazour G.J."/>
            <person name="Richardson P.M."/>
            <person name="Rynearson T.A."/>
            <person name="Saito M.A."/>
            <person name="Schwartz D.C."/>
            <person name="Thamatrakoln K."/>
            <person name="Valentin K."/>
            <person name="Vardi A."/>
            <person name="Wilkerson F.P."/>
            <person name="Rokhsar D.S."/>
        </authorList>
    </citation>
    <scope>NUCLEOTIDE SEQUENCE [LARGE SCALE GENOMIC DNA]</scope>
    <source>
        <strain evidence="2 3">CCMP1335</strain>
    </source>
</reference>
<dbReference type="Proteomes" id="UP000001449">
    <property type="component" value="Chromosome 6"/>
</dbReference>
<organism evidence="2 3">
    <name type="scientific">Thalassiosira pseudonana</name>
    <name type="common">Marine diatom</name>
    <name type="synonym">Cyclotella nana</name>
    <dbReference type="NCBI Taxonomy" id="35128"/>
    <lineage>
        <taxon>Eukaryota</taxon>
        <taxon>Sar</taxon>
        <taxon>Stramenopiles</taxon>
        <taxon>Ochrophyta</taxon>
        <taxon>Bacillariophyta</taxon>
        <taxon>Coscinodiscophyceae</taxon>
        <taxon>Thalassiosirophycidae</taxon>
        <taxon>Thalassiosirales</taxon>
        <taxon>Thalassiosiraceae</taxon>
        <taxon>Thalassiosira</taxon>
    </lineage>
</organism>
<accession>B8C5I6</accession>
<evidence type="ECO:0000256" key="1">
    <source>
        <dbReference type="SAM" id="Phobius"/>
    </source>
</evidence>
<dbReference type="RefSeq" id="XP_002291407.1">
    <property type="nucleotide sequence ID" value="XM_002291371.1"/>
</dbReference>
<protein>
    <submittedName>
        <fullName evidence="2">Uncharacterized protein</fullName>
    </submittedName>
</protein>
<proteinExistence type="predicted"/>
<keyword evidence="1" id="KW-0812">Transmembrane</keyword>
<evidence type="ECO:0000313" key="2">
    <source>
        <dbReference type="EMBL" id="EED91514.1"/>
    </source>
</evidence>
<gene>
    <name evidence="2" type="ORF">THAPSDRAFT_23066</name>
</gene>
<evidence type="ECO:0000313" key="3">
    <source>
        <dbReference type="Proteomes" id="UP000001449"/>
    </source>
</evidence>
<reference evidence="2 3" key="2">
    <citation type="journal article" date="2008" name="Nature">
        <title>The Phaeodactylum genome reveals the evolutionary history of diatom genomes.</title>
        <authorList>
            <person name="Bowler C."/>
            <person name="Allen A.E."/>
            <person name="Badger J.H."/>
            <person name="Grimwood J."/>
            <person name="Jabbari K."/>
            <person name="Kuo A."/>
            <person name="Maheswari U."/>
            <person name="Martens C."/>
            <person name="Maumus F."/>
            <person name="Otillar R.P."/>
            <person name="Rayko E."/>
            <person name="Salamov A."/>
            <person name="Vandepoele K."/>
            <person name="Beszteri B."/>
            <person name="Gruber A."/>
            <person name="Heijde M."/>
            <person name="Katinka M."/>
            <person name="Mock T."/>
            <person name="Valentin K."/>
            <person name="Verret F."/>
            <person name="Berges J.A."/>
            <person name="Brownlee C."/>
            <person name="Cadoret J.P."/>
            <person name="Chiovitti A."/>
            <person name="Choi C.J."/>
            <person name="Coesel S."/>
            <person name="De Martino A."/>
            <person name="Detter J.C."/>
            <person name="Durkin C."/>
            <person name="Falciatore A."/>
            <person name="Fournet J."/>
            <person name="Haruta M."/>
            <person name="Huysman M.J."/>
            <person name="Jenkins B.D."/>
            <person name="Jiroutova K."/>
            <person name="Jorgensen R.E."/>
            <person name="Joubert Y."/>
            <person name="Kaplan A."/>
            <person name="Kroger N."/>
            <person name="Kroth P.G."/>
            <person name="La Roche J."/>
            <person name="Lindquist E."/>
            <person name="Lommer M."/>
            <person name="Martin-Jezequel V."/>
            <person name="Lopez P.J."/>
            <person name="Lucas S."/>
            <person name="Mangogna M."/>
            <person name="McGinnis K."/>
            <person name="Medlin L.K."/>
            <person name="Montsant A."/>
            <person name="Oudot-Le Secq M.P."/>
            <person name="Napoli C."/>
            <person name="Obornik M."/>
            <person name="Parker M.S."/>
            <person name="Petit J.L."/>
            <person name="Porcel B.M."/>
            <person name="Poulsen N."/>
            <person name="Robison M."/>
            <person name="Rychlewski L."/>
            <person name="Rynearson T.A."/>
            <person name="Schmutz J."/>
            <person name="Shapiro H."/>
            <person name="Siaut M."/>
            <person name="Stanley M."/>
            <person name="Sussman M.R."/>
            <person name="Taylor A.R."/>
            <person name="Vardi A."/>
            <person name="von Dassow P."/>
            <person name="Vyverman W."/>
            <person name="Willis A."/>
            <person name="Wyrwicz L.S."/>
            <person name="Rokhsar D.S."/>
            <person name="Weissenbach J."/>
            <person name="Armbrust E.V."/>
            <person name="Green B.R."/>
            <person name="Van de Peer Y."/>
            <person name="Grigoriev I.V."/>
        </authorList>
    </citation>
    <scope>NUCLEOTIDE SEQUENCE [LARGE SCALE GENOMIC DNA]</scope>
    <source>
        <strain evidence="2 3">CCMP1335</strain>
    </source>
</reference>
<name>B8C5I6_THAPS</name>
<dbReference type="PaxDb" id="35128-Thaps23066"/>
<dbReference type="KEGG" id="tps:THAPSDRAFT_23066"/>
<dbReference type="HOGENOM" id="CLU_935356_0_0_1"/>
<keyword evidence="1" id="KW-1133">Transmembrane helix</keyword>
<sequence>MNRLLRGGSGGSGGSGGGGGGYSGGSSSYGGYSGGSSSYGGSRPFYYGSSTNNANCYEGEDCREKSPIWIGIVMAIGIVGFICCICCIIRHKKMVAEGYIAGGGDNADINKDEEFDTAVSEARRNIAYKSAPNATEVRFQTYTATFDTEYTDRGKTLTAELDIRLVNDGFSGYTIEGEAIDADGTTKFKDGFVTYDGVCWWLEETMSGQDTGLKVLSQGTFDFTKNTFTGTWRSSSKCQGQYTSFTCRNVVTTFPDTNDNGGEDDIPVVVASAEESIPVVYASAYAPNGAPTPYVPEV</sequence>
<dbReference type="EMBL" id="CM000643">
    <property type="protein sequence ID" value="EED91514.1"/>
    <property type="molecule type" value="Genomic_DNA"/>
</dbReference>
<dbReference type="eggNOG" id="ENOG502QZ22">
    <property type="taxonomic scope" value="Eukaryota"/>
</dbReference>
<keyword evidence="3" id="KW-1185">Reference proteome</keyword>
<dbReference type="GeneID" id="7448596"/>
<dbReference type="InParanoid" id="B8C5I6"/>
<dbReference type="OMA" id="NIAYKSA"/>
<dbReference type="AlphaFoldDB" id="B8C5I6"/>
<keyword evidence="1" id="KW-0472">Membrane</keyword>